<keyword evidence="3" id="KW-1185">Reference proteome</keyword>
<accession>A0A4P6X646</accession>
<evidence type="ECO:0000313" key="3">
    <source>
        <dbReference type="Proteomes" id="UP000293912"/>
    </source>
</evidence>
<keyword evidence="1" id="KW-0472">Membrane</keyword>
<keyword evidence="1" id="KW-1133">Transmembrane helix</keyword>
<gene>
    <name evidence="2" type="ORF">HPF_22250</name>
</gene>
<reference evidence="2 3" key="1">
    <citation type="submission" date="2019-03" db="EMBL/GenBank/DDBJ databases">
        <authorList>
            <person name="Sebastian G."/>
            <person name="Baumann P."/>
            <person name="Ruckert C."/>
            <person name="Kalinowski J."/>
            <person name="Nebel B."/>
            <person name="Takors R."/>
            <person name="Blombach B."/>
        </authorList>
    </citation>
    <scope>NUCLEOTIDE SEQUENCE [LARGE SCALE GENOMIC DNA]</scope>
    <source>
        <strain evidence="2 3">DSM 1084</strain>
    </source>
</reference>
<keyword evidence="1" id="KW-0812">Transmembrane</keyword>
<organism evidence="2 3">
    <name type="scientific">Hydrogenophaga pseudoflava</name>
    <name type="common">Pseudomonas carboxydoflava</name>
    <dbReference type="NCBI Taxonomy" id="47421"/>
    <lineage>
        <taxon>Bacteria</taxon>
        <taxon>Pseudomonadati</taxon>
        <taxon>Pseudomonadota</taxon>
        <taxon>Betaproteobacteria</taxon>
        <taxon>Burkholderiales</taxon>
        <taxon>Comamonadaceae</taxon>
        <taxon>Hydrogenophaga</taxon>
    </lineage>
</organism>
<dbReference type="Proteomes" id="UP000293912">
    <property type="component" value="Chromosome"/>
</dbReference>
<feature type="transmembrane region" description="Helical" evidence="1">
    <location>
        <begin position="61"/>
        <end position="80"/>
    </location>
</feature>
<dbReference type="RefSeq" id="WP_066157000.1">
    <property type="nucleotide sequence ID" value="NZ_CP037867.1"/>
</dbReference>
<dbReference type="AlphaFoldDB" id="A0A4P6X646"/>
<dbReference type="EMBL" id="CP037867">
    <property type="protein sequence ID" value="QBM30425.1"/>
    <property type="molecule type" value="Genomic_DNA"/>
</dbReference>
<proteinExistence type="predicted"/>
<protein>
    <submittedName>
        <fullName evidence="2">Uncharacterized protein</fullName>
    </submittedName>
</protein>
<name>A0A4P6X646_HYDPS</name>
<evidence type="ECO:0000313" key="2">
    <source>
        <dbReference type="EMBL" id="QBM30425.1"/>
    </source>
</evidence>
<sequence>MNRNHFAFQSVSDDRLAINDATRHQYYSTMQAETCDDDLLLAALNRRKARALIARRDHRRLGIGLVVLAVCVVPALVWWLG</sequence>
<dbReference type="KEGG" id="hpse:HPF_22250"/>
<evidence type="ECO:0000256" key="1">
    <source>
        <dbReference type="SAM" id="Phobius"/>
    </source>
</evidence>